<keyword evidence="9 15" id="KW-0862">Zinc</keyword>
<evidence type="ECO:0000256" key="9">
    <source>
        <dbReference type="ARBA" id="ARBA00022833"/>
    </source>
</evidence>
<dbReference type="SUPFAM" id="SSF47323">
    <property type="entry name" value="Anticodon-binding domain of a subclass of class I aminoacyl-tRNA synthetases"/>
    <property type="match status" value="1"/>
</dbReference>
<feature type="short sequence motif" description="'KMSKS' region" evidence="15">
    <location>
        <begin position="583"/>
        <end position="587"/>
    </location>
</feature>
<keyword evidence="6 15" id="KW-0436">Ligase</keyword>
<dbReference type="Gene3D" id="1.10.730.10">
    <property type="entry name" value="Isoleucyl-tRNA Synthetase, Domain 1"/>
    <property type="match status" value="1"/>
</dbReference>
<proteinExistence type="inferred from homology"/>
<dbReference type="FunFam" id="3.40.50.620:FF:000063">
    <property type="entry name" value="Isoleucine--tRNA ligase"/>
    <property type="match status" value="1"/>
</dbReference>
<evidence type="ECO:0000256" key="12">
    <source>
        <dbReference type="ARBA" id="ARBA00023146"/>
    </source>
</evidence>
<gene>
    <name evidence="15" type="primary">ileS</name>
    <name evidence="18" type="ORF">A3B87_02470</name>
</gene>
<feature type="short sequence motif" description="'HIGH' region" evidence="15">
    <location>
        <begin position="41"/>
        <end position="51"/>
    </location>
</feature>
<keyword evidence="5 15" id="KW-0963">Cytoplasm</keyword>
<comment type="subcellular location">
    <subcellularLocation>
        <location evidence="2 15">Cytoplasm</location>
    </subcellularLocation>
</comment>
<dbReference type="InterPro" id="IPR013155">
    <property type="entry name" value="M/V/L/I-tRNA-synth_anticd-bd"/>
</dbReference>
<dbReference type="Pfam" id="PF00133">
    <property type="entry name" value="tRNA-synt_1"/>
    <property type="match status" value="1"/>
</dbReference>
<protein>
    <recommendedName>
        <fullName evidence="15">Isoleucine--tRNA ligase</fullName>
        <ecNumber evidence="15">6.1.1.5</ecNumber>
    </recommendedName>
    <alternativeName>
        <fullName evidence="15">Isoleucyl-tRNA synthetase</fullName>
        <shortName evidence="15">IleRS</shortName>
    </alternativeName>
</protein>
<dbReference type="GO" id="GO:0005524">
    <property type="term" value="F:ATP binding"/>
    <property type="evidence" value="ECO:0007669"/>
    <property type="project" value="UniProtKB-UniRule"/>
</dbReference>
<dbReference type="AlphaFoldDB" id="A0A1F6FLF0"/>
<keyword evidence="8 15" id="KW-0547">Nucleotide-binding</keyword>
<evidence type="ECO:0000313" key="19">
    <source>
        <dbReference type="Proteomes" id="UP000179136"/>
    </source>
</evidence>
<dbReference type="GO" id="GO:0008270">
    <property type="term" value="F:zinc ion binding"/>
    <property type="evidence" value="ECO:0007669"/>
    <property type="project" value="UniProtKB-UniRule"/>
</dbReference>
<feature type="domain" description="Methionyl/Valyl/Leucyl/Isoleucyl-tRNA synthetase anticodon-binding" evidence="17">
    <location>
        <begin position="666"/>
        <end position="812"/>
    </location>
</feature>
<comment type="function">
    <text evidence="13 15">Catalyzes the attachment of isoleucine to tRNA(Ile). As IleRS can inadvertently accommodate and process structurally similar amino acids such as valine, to avoid such errors it has two additional distinct tRNA(Ile)-dependent editing activities. One activity is designated as 'pretransfer' editing and involves the hydrolysis of activated Val-AMP. The other activity is designated 'posttransfer' editing and involves deacylation of mischarged Val-tRNA(Ile).</text>
</comment>
<name>A0A1F6FLF0_9BACT</name>
<comment type="similarity">
    <text evidence="3 15">Belongs to the class-I aminoacyl-tRNA synthetase family. IleS type 2 subfamily.</text>
</comment>
<dbReference type="InterPro" id="IPR002300">
    <property type="entry name" value="aa-tRNA-synth_Ia"/>
</dbReference>
<comment type="catalytic activity">
    <reaction evidence="14 15">
        <text>tRNA(Ile) + L-isoleucine + ATP = L-isoleucyl-tRNA(Ile) + AMP + diphosphate</text>
        <dbReference type="Rhea" id="RHEA:11060"/>
        <dbReference type="Rhea" id="RHEA-COMP:9666"/>
        <dbReference type="Rhea" id="RHEA-COMP:9695"/>
        <dbReference type="ChEBI" id="CHEBI:30616"/>
        <dbReference type="ChEBI" id="CHEBI:33019"/>
        <dbReference type="ChEBI" id="CHEBI:58045"/>
        <dbReference type="ChEBI" id="CHEBI:78442"/>
        <dbReference type="ChEBI" id="CHEBI:78528"/>
        <dbReference type="ChEBI" id="CHEBI:456215"/>
        <dbReference type="EC" id="6.1.1.5"/>
    </reaction>
</comment>
<dbReference type="STRING" id="1798561.A3B87_02470"/>
<evidence type="ECO:0000256" key="14">
    <source>
        <dbReference type="ARBA" id="ARBA00048359"/>
    </source>
</evidence>
<dbReference type="PANTHER" id="PTHR42780:SF1">
    <property type="entry name" value="ISOLEUCINE--TRNA LIGASE, CYTOPLASMIC"/>
    <property type="match status" value="1"/>
</dbReference>
<evidence type="ECO:0000256" key="5">
    <source>
        <dbReference type="ARBA" id="ARBA00022490"/>
    </source>
</evidence>
<evidence type="ECO:0000259" key="16">
    <source>
        <dbReference type="Pfam" id="PF00133"/>
    </source>
</evidence>
<dbReference type="Pfam" id="PF19302">
    <property type="entry name" value="DUF5915"/>
    <property type="match status" value="1"/>
</dbReference>
<dbReference type="EC" id="6.1.1.5" evidence="15"/>
<dbReference type="CDD" id="cd00818">
    <property type="entry name" value="IleRS_core"/>
    <property type="match status" value="1"/>
</dbReference>
<sequence length="948" mass="110791">MVNLPEKEKEILKFWQDRSIFKKTLAKESPRGDFVFYEGPPTANGKPGIHHVLARVFKDVIPRFKTMQGYRVERKAGWDTHGLPVELEVEKQLGLKNKKDVEEYGIEEFNKKCQQSVWIYKEEWEKLTERIGFWIDMNDPYITYDSNYIESLWWIIKQIYKRGLLYKGHKVVPQCPRCGTGLSSHEVAQGYKNIEEESIYVKFKIKGDQACILSWTTTPWTLPANVALAIGEQIDYVKIKQNQEYLYLAKNQLNKIEGDYIIVQELKGKKLIGWAYEPLFPGVIKESDKDFKNAFKIYPASFVATEDGSGIVHIAVMYGAEDYELGEKVGLPKVHCVNLDGTFNDLAPQWQGRFVKDVEQEIIEDLRKRNLLFKIENYRHDYPFCWRCETPLIYYAKDSWFFKISKLKDELIKNNEQINWIPPHIKHGRFGEWLNEVKDWAVSRERYWGTPLPVWECDQCGEIKVIGSRQELNVAHDFDLHRPYIDQIKLKCQCGNEMTRIPEVMDCWFDSGAMPWAQWHYPFANKELIDQGKKYPADFISEAIDQTRGWFYTLLAVATLLGKKSPYKNVICLGHILDKNGQKMSKSKGNVIDPWLMIDRYGADSLRWHLYTLNQPGEPKRFKEQELKDSARIFITLLNVLAFYKMFAQDVEVEDLTDQDLANILDKWINSKLNLLIKQASEELEKYHITSSARKIEEFITDLSVWHIRRSRDRFKSDNSKEKLAALKTLKRVILKLIKLMAPFTPFISEYIYKEMNGQEESVHLEFWPLSNGGMVKQIDQKVLDYMALTRKVVELGLAKRAEAGIKVRQPLAELRIKNQELAQDYLDLIKDEVNVKNIKCAQGAGDLSVELDIKVTPVLKQEGYFRELVRTINQMRKKMGLTIKDKIEIQYNCQDEELKNIFEQYKNELRRQTLAEAIAENFNVQNEIKVNDKEVGLAIIKLKQLQL</sequence>
<dbReference type="GO" id="GO:0000049">
    <property type="term" value="F:tRNA binding"/>
    <property type="evidence" value="ECO:0007669"/>
    <property type="project" value="InterPro"/>
</dbReference>
<keyword evidence="11 15" id="KW-0648">Protein biosynthesis</keyword>
<dbReference type="GO" id="GO:0006428">
    <property type="term" value="P:isoleucyl-tRNA aminoacylation"/>
    <property type="evidence" value="ECO:0007669"/>
    <property type="project" value="UniProtKB-UniRule"/>
</dbReference>
<dbReference type="Proteomes" id="UP000179136">
    <property type="component" value="Unassembled WGS sequence"/>
</dbReference>
<dbReference type="GO" id="GO:0005737">
    <property type="term" value="C:cytoplasm"/>
    <property type="evidence" value="ECO:0007669"/>
    <property type="project" value="UniProtKB-SubCell"/>
</dbReference>
<dbReference type="FunFam" id="3.40.50.620:FF:000075">
    <property type="entry name" value="Isoleucine--tRNA ligase"/>
    <property type="match status" value="1"/>
</dbReference>
<comment type="cofactor">
    <cofactor evidence="1 15">
        <name>Zn(2+)</name>
        <dbReference type="ChEBI" id="CHEBI:29105"/>
    </cofactor>
</comment>
<dbReference type="GO" id="GO:0002161">
    <property type="term" value="F:aminoacyl-tRNA deacylase activity"/>
    <property type="evidence" value="ECO:0007669"/>
    <property type="project" value="InterPro"/>
</dbReference>
<dbReference type="PRINTS" id="PR00984">
    <property type="entry name" value="TRNASYNTHILE"/>
</dbReference>
<dbReference type="SUPFAM" id="SSF52374">
    <property type="entry name" value="Nucleotidylyl transferase"/>
    <property type="match status" value="1"/>
</dbReference>
<dbReference type="InterPro" id="IPR009080">
    <property type="entry name" value="tRNAsynth_Ia_anticodon-bd"/>
</dbReference>
<dbReference type="Gene3D" id="3.40.50.620">
    <property type="entry name" value="HUPs"/>
    <property type="match status" value="2"/>
</dbReference>
<dbReference type="InterPro" id="IPR033709">
    <property type="entry name" value="Anticodon_Ile_ABEc"/>
</dbReference>
<dbReference type="PANTHER" id="PTHR42780">
    <property type="entry name" value="SOLEUCYL-TRNA SYNTHETASE"/>
    <property type="match status" value="1"/>
</dbReference>
<evidence type="ECO:0000256" key="3">
    <source>
        <dbReference type="ARBA" id="ARBA00007078"/>
    </source>
</evidence>
<dbReference type="Pfam" id="PF08264">
    <property type="entry name" value="Anticodon_1"/>
    <property type="match status" value="1"/>
</dbReference>
<reference evidence="18 19" key="1">
    <citation type="journal article" date="2016" name="Nat. Commun.">
        <title>Thousands of microbial genomes shed light on interconnected biogeochemical processes in an aquifer system.</title>
        <authorList>
            <person name="Anantharaman K."/>
            <person name="Brown C.T."/>
            <person name="Hug L.A."/>
            <person name="Sharon I."/>
            <person name="Castelle C.J."/>
            <person name="Probst A.J."/>
            <person name="Thomas B.C."/>
            <person name="Singh A."/>
            <person name="Wilkins M.J."/>
            <person name="Karaoz U."/>
            <person name="Brodie E.L."/>
            <person name="Williams K.H."/>
            <person name="Hubbard S.S."/>
            <person name="Banfield J.F."/>
        </authorList>
    </citation>
    <scope>NUCLEOTIDE SEQUENCE [LARGE SCALE GENOMIC DNA]</scope>
</reference>
<evidence type="ECO:0000256" key="13">
    <source>
        <dbReference type="ARBA" id="ARBA00025217"/>
    </source>
</evidence>
<evidence type="ECO:0000256" key="8">
    <source>
        <dbReference type="ARBA" id="ARBA00022741"/>
    </source>
</evidence>
<accession>A0A1F6FLF0</accession>
<dbReference type="EMBL" id="MFMW01000029">
    <property type="protein sequence ID" value="OGG86671.1"/>
    <property type="molecule type" value="Genomic_DNA"/>
</dbReference>
<keyword evidence="7 15" id="KW-0479">Metal-binding</keyword>
<dbReference type="CDD" id="cd07961">
    <property type="entry name" value="Anticodon_Ia_Ile_ABEc"/>
    <property type="match status" value="1"/>
</dbReference>
<evidence type="ECO:0000256" key="6">
    <source>
        <dbReference type="ARBA" id="ARBA00022598"/>
    </source>
</evidence>
<evidence type="ECO:0000256" key="15">
    <source>
        <dbReference type="HAMAP-Rule" id="MF_02003"/>
    </source>
</evidence>
<evidence type="ECO:0000256" key="2">
    <source>
        <dbReference type="ARBA" id="ARBA00004496"/>
    </source>
</evidence>
<feature type="binding site" evidence="15">
    <location>
        <position position="586"/>
    </location>
    <ligand>
        <name>ATP</name>
        <dbReference type="ChEBI" id="CHEBI:30616"/>
    </ligand>
</feature>
<evidence type="ECO:0000313" key="18">
    <source>
        <dbReference type="EMBL" id="OGG86671.1"/>
    </source>
</evidence>
<dbReference type="InterPro" id="IPR009008">
    <property type="entry name" value="Val/Leu/Ile-tRNA-synth_edit"/>
</dbReference>
<dbReference type="HAMAP" id="MF_02003">
    <property type="entry name" value="Ile_tRNA_synth_type2"/>
    <property type="match status" value="1"/>
</dbReference>
<keyword evidence="10 15" id="KW-0067">ATP-binding</keyword>
<dbReference type="InterPro" id="IPR014729">
    <property type="entry name" value="Rossmann-like_a/b/a_fold"/>
</dbReference>
<comment type="caution">
    <text evidence="18">The sequence shown here is derived from an EMBL/GenBank/DDBJ whole genome shotgun (WGS) entry which is preliminary data.</text>
</comment>
<dbReference type="InterPro" id="IPR002301">
    <property type="entry name" value="Ile-tRNA-ligase"/>
</dbReference>
<evidence type="ECO:0000256" key="7">
    <source>
        <dbReference type="ARBA" id="ARBA00022723"/>
    </source>
</evidence>
<evidence type="ECO:0000259" key="17">
    <source>
        <dbReference type="Pfam" id="PF08264"/>
    </source>
</evidence>
<dbReference type="InterPro" id="IPR023586">
    <property type="entry name" value="Ile-tRNA-ligase_type2"/>
</dbReference>
<comment type="domain">
    <text evidence="15">IleRS has two distinct active sites: one for aminoacylation and one for editing. The misactivated valine is translocated from the active site to the editing site, which sterically excludes the correctly activated isoleucine. The single editing site contains two valyl binding pockets, one specific for each substrate (Val-AMP or Val-tRNA(Ile)).</text>
</comment>
<keyword evidence="12 15" id="KW-0030">Aminoacyl-tRNA synthetase</keyword>
<evidence type="ECO:0000256" key="4">
    <source>
        <dbReference type="ARBA" id="ARBA00011245"/>
    </source>
</evidence>
<evidence type="ECO:0000256" key="1">
    <source>
        <dbReference type="ARBA" id="ARBA00001947"/>
    </source>
</evidence>
<dbReference type="SUPFAM" id="SSF50677">
    <property type="entry name" value="ValRS/IleRS/LeuRS editing domain"/>
    <property type="match status" value="1"/>
</dbReference>
<comment type="subunit">
    <text evidence="4 15">Monomer.</text>
</comment>
<dbReference type="NCBIfam" id="TIGR00392">
    <property type="entry name" value="ileS"/>
    <property type="match status" value="1"/>
</dbReference>
<feature type="domain" description="Aminoacyl-tRNA synthetase class Ia" evidence="16">
    <location>
        <begin position="11"/>
        <end position="611"/>
    </location>
</feature>
<evidence type="ECO:0000256" key="11">
    <source>
        <dbReference type="ARBA" id="ARBA00022917"/>
    </source>
</evidence>
<dbReference type="GO" id="GO:0004822">
    <property type="term" value="F:isoleucine-tRNA ligase activity"/>
    <property type="evidence" value="ECO:0007669"/>
    <property type="project" value="UniProtKB-UniRule"/>
</dbReference>
<evidence type="ECO:0000256" key="10">
    <source>
        <dbReference type="ARBA" id="ARBA00022840"/>
    </source>
</evidence>
<organism evidence="18 19">
    <name type="scientific">Candidatus Kuenenbacteria bacterium RIFCSPHIGHO2_02_FULL_39_13</name>
    <dbReference type="NCBI Taxonomy" id="1798561"/>
    <lineage>
        <taxon>Bacteria</taxon>
        <taxon>Candidatus Kueneniibacteriota</taxon>
    </lineage>
</organism>